<evidence type="ECO:0000256" key="1">
    <source>
        <dbReference type="ARBA" id="ARBA00022741"/>
    </source>
</evidence>
<organism evidence="6 7">
    <name type="scientific">Aureobasidium melanogenum</name>
    <name type="common">Aureobasidium pullulans var. melanogenum</name>
    <dbReference type="NCBI Taxonomy" id="46634"/>
    <lineage>
        <taxon>Eukaryota</taxon>
        <taxon>Fungi</taxon>
        <taxon>Dikarya</taxon>
        <taxon>Ascomycota</taxon>
        <taxon>Pezizomycotina</taxon>
        <taxon>Dothideomycetes</taxon>
        <taxon>Dothideomycetidae</taxon>
        <taxon>Dothideales</taxon>
        <taxon>Saccotheciaceae</taxon>
        <taxon>Aureobasidium</taxon>
    </lineage>
</organism>
<dbReference type="GO" id="GO:0016787">
    <property type="term" value="F:hydrolase activity"/>
    <property type="evidence" value="ECO:0007669"/>
    <property type="project" value="UniProtKB-KW"/>
</dbReference>
<dbReference type="InterPro" id="IPR014001">
    <property type="entry name" value="Helicase_ATP-bd"/>
</dbReference>
<comment type="caution">
    <text evidence="6">The sequence shown here is derived from an EMBL/GenBank/DDBJ whole genome shotgun (WGS) entry which is preliminary data.</text>
</comment>
<accession>A0A9P8GAH4</accession>
<keyword evidence="2" id="KW-0378">Hydrolase</keyword>
<feature type="domain" description="Helicase C-terminal" evidence="5">
    <location>
        <begin position="571"/>
        <end position="754"/>
    </location>
</feature>
<dbReference type="Pfam" id="PF00176">
    <property type="entry name" value="SNF2-rel_dom"/>
    <property type="match status" value="1"/>
</dbReference>
<proteinExistence type="predicted"/>
<sequence length="804" mass="92525">MQNQRSTQWQLVPDCGLNERVRPISVETSPGQFKPVNRMLGSFQRVLGLTTRMPIGWIRPDVQQVPKKPPTPDDQEDEDRCEQVYKLFDEAFRNTYVAQDRDLGNDEFMDACWTAFERGRDPDRGIKDHFVRGISLEQNPTAMTSPSSLVLKPYQLQDVGSAVQIEDVQKSCLLGHSMGLGKTIQTIALAERRKELIRSTQSSQSRQNGIKTILVVVPASLIEQWISDLTKNVPGKSIYDYSEQTRYHYSPSRLAEYDYIVCSYDRLNNEYRAAAEMARHQELRRQGEQVEEIRPSDAKLLIGAKSKFNDLRTSLPRAPLHHVFLERVIVDESHRGRGNGSLAHSLYALQREYTTLLTATPQHNSYFDWYFQFKMTRFSPFCFDEEWFKQYFVNETTKSEWGALETGRVRVLAILLRGIMLRRSSESLFHGELPFSAIEFEDHEPVRVKPETLTGTKYPHHVALGGKSEQCCQLDTKHLWTIWKRLKGIDNEQVFERSYAIIEKIETEDDLIMLAKIMRARQGAAHPLILLNMPVLDDPAYEHLPESTRKTLNDQAWRELMEEGENYRSSTIDAVLDLIATIIHKGPKGGILIYSQFHRVLDLFEIGIRKRFGIGMLRRTGRSNKTEKQRALDDFRQWQVDLRDPNATPDMNHLILGMTPISSGEGINLPEAVYVFTTTPAMNPQTDAQARGRPFRIGQVEVVHLWRFFMEGSYEDRGEFMGVRKMSNAATVLAWMEKDELALDQVRTWDKKRFAQEFGKIYVERASGKAKKSKLALAAQMQGKEGDLVRDMMLDGLHYDSEDE</sequence>
<dbReference type="GO" id="GO:0005634">
    <property type="term" value="C:nucleus"/>
    <property type="evidence" value="ECO:0007669"/>
    <property type="project" value="TreeGrafter"/>
</dbReference>
<dbReference type="InterPro" id="IPR027417">
    <property type="entry name" value="P-loop_NTPase"/>
</dbReference>
<dbReference type="Gene3D" id="3.40.50.300">
    <property type="entry name" value="P-loop containing nucleotide triphosphate hydrolases"/>
    <property type="match status" value="1"/>
</dbReference>
<dbReference type="PROSITE" id="PS51194">
    <property type="entry name" value="HELICASE_CTER"/>
    <property type="match status" value="1"/>
</dbReference>
<evidence type="ECO:0000259" key="5">
    <source>
        <dbReference type="PROSITE" id="PS51194"/>
    </source>
</evidence>
<reference evidence="6" key="2">
    <citation type="submission" date="2021-08" db="EMBL/GenBank/DDBJ databases">
        <authorList>
            <person name="Gostincar C."/>
            <person name="Sun X."/>
            <person name="Song Z."/>
            <person name="Gunde-Cimerman N."/>
        </authorList>
    </citation>
    <scope>NUCLEOTIDE SEQUENCE</scope>
    <source>
        <strain evidence="6">EXF-8016</strain>
    </source>
</reference>
<name>A0A9P8GAH4_AURME</name>
<dbReference type="InterPro" id="IPR050628">
    <property type="entry name" value="SNF2_RAD54_helicase_TF"/>
</dbReference>
<dbReference type="Gene3D" id="3.40.50.10810">
    <property type="entry name" value="Tandem AAA-ATPase domain"/>
    <property type="match status" value="1"/>
</dbReference>
<dbReference type="GO" id="GO:0005524">
    <property type="term" value="F:ATP binding"/>
    <property type="evidence" value="ECO:0007669"/>
    <property type="project" value="UniProtKB-KW"/>
</dbReference>
<dbReference type="CDD" id="cd18793">
    <property type="entry name" value="SF2_C_SNF"/>
    <property type="match status" value="1"/>
</dbReference>
<evidence type="ECO:0000313" key="7">
    <source>
        <dbReference type="Proteomes" id="UP000767238"/>
    </source>
</evidence>
<dbReference type="OrthoDB" id="4500730at2759"/>
<dbReference type="Pfam" id="PF00271">
    <property type="entry name" value="Helicase_C"/>
    <property type="match status" value="1"/>
</dbReference>
<dbReference type="GO" id="GO:0006281">
    <property type="term" value="P:DNA repair"/>
    <property type="evidence" value="ECO:0007669"/>
    <property type="project" value="TreeGrafter"/>
</dbReference>
<gene>
    <name evidence="6" type="ORF">KCV03_g7846</name>
</gene>
<evidence type="ECO:0000256" key="3">
    <source>
        <dbReference type="ARBA" id="ARBA00022840"/>
    </source>
</evidence>
<reference evidence="6" key="1">
    <citation type="journal article" date="2021" name="J Fungi (Basel)">
        <title>Virulence traits and population genomics of the black yeast Aureobasidium melanogenum.</title>
        <authorList>
            <person name="Cernosa A."/>
            <person name="Sun X."/>
            <person name="Gostincar C."/>
            <person name="Fang C."/>
            <person name="Gunde-Cimerman N."/>
            <person name="Song Z."/>
        </authorList>
    </citation>
    <scope>NUCLEOTIDE SEQUENCE</scope>
    <source>
        <strain evidence="6">EXF-8016</strain>
    </source>
</reference>
<dbReference type="GO" id="GO:0008094">
    <property type="term" value="F:ATP-dependent activity, acting on DNA"/>
    <property type="evidence" value="ECO:0007669"/>
    <property type="project" value="TreeGrafter"/>
</dbReference>
<dbReference type="SMART" id="SM00487">
    <property type="entry name" value="DEXDc"/>
    <property type="match status" value="1"/>
</dbReference>
<dbReference type="InterPro" id="IPR000330">
    <property type="entry name" value="SNF2_N"/>
</dbReference>
<evidence type="ECO:0000256" key="2">
    <source>
        <dbReference type="ARBA" id="ARBA00022801"/>
    </source>
</evidence>
<keyword evidence="1" id="KW-0547">Nucleotide-binding</keyword>
<protein>
    <recommendedName>
        <fullName evidence="8">P-loop containing nucleoside triphosphate hydrolase protein</fullName>
    </recommendedName>
</protein>
<feature type="non-terminal residue" evidence="6">
    <location>
        <position position="1"/>
    </location>
</feature>
<evidence type="ECO:0000313" key="6">
    <source>
        <dbReference type="EMBL" id="KAH0215930.1"/>
    </source>
</evidence>
<dbReference type="InterPro" id="IPR038718">
    <property type="entry name" value="SNF2-like_sf"/>
</dbReference>
<dbReference type="PANTHER" id="PTHR45626">
    <property type="entry name" value="TRANSCRIPTION TERMINATION FACTOR 2-RELATED"/>
    <property type="match status" value="1"/>
</dbReference>
<feature type="domain" description="Helicase ATP-binding" evidence="4">
    <location>
        <begin position="163"/>
        <end position="379"/>
    </location>
</feature>
<dbReference type="Proteomes" id="UP000767238">
    <property type="component" value="Unassembled WGS sequence"/>
</dbReference>
<dbReference type="PROSITE" id="PS51192">
    <property type="entry name" value="HELICASE_ATP_BIND_1"/>
    <property type="match status" value="1"/>
</dbReference>
<evidence type="ECO:0000259" key="4">
    <source>
        <dbReference type="PROSITE" id="PS51192"/>
    </source>
</evidence>
<dbReference type="SUPFAM" id="SSF52540">
    <property type="entry name" value="P-loop containing nucleoside triphosphate hydrolases"/>
    <property type="match status" value="2"/>
</dbReference>
<keyword evidence="3" id="KW-0067">ATP-binding</keyword>
<dbReference type="AlphaFoldDB" id="A0A9P8GAH4"/>
<dbReference type="InterPro" id="IPR049730">
    <property type="entry name" value="SNF2/RAD54-like_C"/>
</dbReference>
<evidence type="ECO:0008006" key="8">
    <source>
        <dbReference type="Google" id="ProtNLM"/>
    </source>
</evidence>
<dbReference type="EMBL" id="JAHFYH010000068">
    <property type="protein sequence ID" value="KAH0215930.1"/>
    <property type="molecule type" value="Genomic_DNA"/>
</dbReference>
<dbReference type="InterPro" id="IPR001650">
    <property type="entry name" value="Helicase_C-like"/>
</dbReference>